<dbReference type="AlphaFoldDB" id="A0A2P2PMR1"/>
<name>A0A2P2PMR1_RHIMU</name>
<accession>A0A2P2PMR1</accession>
<dbReference type="EMBL" id="GGEC01075435">
    <property type="protein sequence ID" value="MBX55919.1"/>
    <property type="molecule type" value="Transcribed_RNA"/>
</dbReference>
<sequence length="34" mass="3622">MVWRGLDACGLLVAPCFIRGCFNGLSPSLLGLLE</sequence>
<evidence type="ECO:0000313" key="1">
    <source>
        <dbReference type="EMBL" id="MBX55919.1"/>
    </source>
</evidence>
<proteinExistence type="predicted"/>
<organism evidence="1">
    <name type="scientific">Rhizophora mucronata</name>
    <name type="common">Asiatic mangrove</name>
    <dbReference type="NCBI Taxonomy" id="61149"/>
    <lineage>
        <taxon>Eukaryota</taxon>
        <taxon>Viridiplantae</taxon>
        <taxon>Streptophyta</taxon>
        <taxon>Embryophyta</taxon>
        <taxon>Tracheophyta</taxon>
        <taxon>Spermatophyta</taxon>
        <taxon>Magnoliopsida</taxon>
        <taxon>eudicotyledons</taxon>
        <taxon>Gunneridae</taxon>
        <taxon>Pentapetalae</taxon>
        <taxon>rosids</taxon>
        <taxon>fabids</taxon>
        <taxon>Malpighiales</taxon>
        <taxon>Rhizophoraceae</taxon>
        <taxon>Rhizophora</taxon>
    </lineage>
</organism>
<protein>
    <submittedName>
        <fullName evidence="1">Uncharacterized protein</fullName>
    </submittedName>
</protein>
<reference evidence="1" key="1">
    <citation type="submission" date="2018-02" db="EMBL/GenBank/DDBJ databases">
        <title>Rhizophora mucronata_Transcriptome.</title>
        <authorList>
            <person name="Meera S.P."/>
            <person name="Sreeshan A."/>
            <person name="Augustine A."/>
        </authorList>
    </citation>
    <scope>NUCLEOTIDE SEQUENCE</scope>
    <source>
        <tissue evidence="1">Leaf</tissue>
    </source>
</reference>